<accession>A0A250LBR1</accession>
<dbReference type="AlphaFoldDB" id="A0A250LBR1"/>
<evidence type="ECO:0000313" key="1">
    <source>
        <dbReference type="EMBL" id="BBA41967.1"/>
    </source>
</evidence>
<dbReference type="EMBL" id="AP018358">
    <property type="protein sequence ID" value="BBA41967.1"/>
    <property type="molecule type" value="Genomic_DNA"/>
</dbReference>
<name>A0A250LBR1_9BURK</name>
<gene>
    <name evidence="1" type="ORF">BCCH1_44370</name>
</gene>
<sequence>MWTAPRAEHREHLDIRGAHYAQHKKWEKTHKADQCANERLIHGYAEWIMSGDQECRYKPTDYQ</sequence>
<reference evidence="1" key="1">
    <citation type="journal article" date="2016" name="Biosci. Biotechnol. Biochem.">
        <title>Bioconversion of AHX to AOH by resting cells of Burkholderia contaminans CH-1.</title>
        <authorList>
            <person name="Choi J.H."/>
            <person name="Kikuchi A."/>
            <person name="Pumkaeo P."/>
            <person name="Hirai H."/>
            <person name="Tokuyama S."/>
            <person name="Kawagishi H."/>
        </authorList>
    </citation>
    <scope>NUCLEOTIDE SEQUENCE</scope>
    <source>
        <strain evidence="1">CH-1</strain>
    </source>
</reference>
<proteinExistence type="predicted"/>
<organism evidence="1">
    <name type="scientific">Burkholderia contaminans</name>
    <dbReference type="NCBI Taxonomy" id="488447"/>
    <lineage>
        <taxon>Bacteria</taxon>
        <taxon>Pseudomonadati</taxon>
        <taxon>Pseudomonadota</taxon>
        <taxon>Betaproteobacteria</taxon>
        <taxon>Burkholderiales</taxon>
        <taxon>Burkholderiaceae</taxon>
        <taxon>Burkholderia</taxon>
        <taxon>Burkholderia cepacia complex</taxon>
    </lineage>
</organism>
<reference evidence="1" key="2">
    <citation type="journal article" date="2017" name="Genome Announc.">
        <title>High-Quality Draft Genome Sequence of Burkholderia contaminans CH-1, a Gram-Negative Bacterium That Metabolizes 2-Azahypoxanthine, a Plant Growth-Regulating Compound.</title>
        <authorList>
            <person name="Choi J.-H."/>
            <person name="Sugiura H."/>
            <person name="Moriuchi R."/>
            <person name="Kawagishi H."/>
            <person name="Dohra H."/>
        </authorList>
    </citation>
    <scope>NUCLEOTIDE SEQUENCE</scope>
    <source>
        <strain evidence="1">CH-1</strain>
    </source>
</reference>
<protein>
    <submittedName>
        <fullName evidence="1">Uncharacterized protein</fullName>
    </submittedName>
</protein>